<dbReference type="AlphaFoldDB" id="A0A927B0F2"/>
<dbReference type="Pfam" id="PF09603">
    <property type="entry name" value="Fib_succ_major"/>
    <property type="match status" value="1"/>
</dbReference>
<dbReference type="RefSeq" id="WP_191038888.1">
    <property type="nucleotide sequence ID" value="NZ_JACXAA010000003.1"/>
</dbReference>
<accession>A0A927B0F2</accession>
<proteinExistence type="predicted"/>
<feature type="domain" description="Fibrobacter succinogenes major paralogous" evidence="1">
    <location>
        <begin position="53"/>
        <end position="211"/>
    </location>
</feature>
<sequence>MIRILTKQNAFSVRTFWVSLILVAAISCKKDPETQPKPIPTTVLISGKEYPTVAIGNQVWTTANYEGPGGLAYKTGSEKPEYGRYYTFEEAKAITVPAGWRLPTRQDYTALAESQGVVFTGNRAMIQEAIKKLTSTTNWRAIPGTNASGFNAHPAGYSYQNSDPADGDISEFWTAEGTTFSIQESATGKAHNISFYGNDSAGYRFNVRFVKNQ</sequence>
<protein>
    <recommendedName>
        <fullName evidence="1">Fibrobacter succinogenes major paralogous domain-containing protein</fullName>
    </recommendedName>
</protein>
<organism evidence="2 3">
    <name type="scientific">Spirosoma validum</name>
    <dbReference type="NCBI Taxonomy" id="2771355"/>
    <lineage>
        <taxon>Bacteria</taxon>
        <taxon>Pseudomonadati</taxon>
        <taxon>Bacteroidota</taxon>
        <taxon>Cytophagia</taxon>
        <taxon>Cytophagales</taxon>
        <taxon>Cytophagaceae</taxon>
        <taxon>Spirosoma</taxon>
    </lineage>
</organism>
<reference evidence="2" key="1">
    <citation type="submission" date="2020-09" db="EMBL/GenBank/DDBJ databases">
        <authorList>
            <person name="Kim M.K."/>
        </authorList>
    </citation>
    <scope>NUCLEOTIDE SEQUENCE</scope>
    <source>
        <strain evidence="2">BT704</strain>
    </source>
</reference>
<keyword evidence="3" id="KW-1185">Reference proteome</keyword>
<gene>
    <name evidence="2" type="ORF">IC230_10205</name>
</gene>
<name>A0A927B0F2_9BACT</name>
<evidence type="ECO:0000259" key="1">
    <source>
        <dbReference type="Pfam" id="PF09603"/>
    </source>
</evidence>
<dbReference type="EMBL" id="JACXAA010000003">
    <property type="protein sequence ID" value="MBD2753261.1"/>
    <property type="molecule type" value="Genomic_DNA"/>
</dbReference>
<comment type="caution">
    <text evidence="2">The sequence shown here is derived from an EMBL/GenBank/DDBJ whole genome shotgun (WGS) entry which is preliminary data.</text>
</comment>
<dbReference type="PROSITE" id="PS51257">
    <property type="entry name" value="PROKAR_LIPOPROTEIN"/>
    <property type="match status" value="1"/>
</dbReference>
<evidence type="ECO:0000313" key="2">
    <source>
        <dbReference type="EMBL" id="MBD2753261.1"/>
    </source>
</evidence>
<dbReference type="NCBIfam" id="TIGR02145">
    <property type="entry name" value="Fib_succ_major"/>
    <property type="match status" value="1"/>
</dbReference>
<dbReference type="Proteomes" id="UP000653797">
    <property type="component" value="Unassembled WGS sequence"/>
</dbReference>
<dbReference type="InterPro" id="IPR011871">
    <property type="entry name" value="Fib_succ_major"/>
</dbReference>
<evidence type="ECO:0000313" key="3">
    <source>
        <dbReference type="Proteomes" id="UP000653797"/>
    </source>
</evidence>